<protein>
    <submittedName>
        <fullName evidence="1">Uncharacterized protein</fullName>
    </submittedName>
</protein>
<dbReference type="EMBL" id="KB870810">
    <property type="protein sequence ID" value="EOA22597.1"/>
    <property type="molecule type" value="Genomic_DNA"/>
</dbReference>
<gene>
    <name evidence="1" type="ORF">CARUB_v10003263mg</name>
</gene>
<evidence type="ECO:0000313" key="2">
    <source>
        <dbReference type="Proteomes" id="UP000029121"/>
    </source>
</evidence>
<dbReference type="STRING" id="81985.R0FJJ5"/>
<dbReference type="AlphaFoldDB" id="R0FJJ5"/>
<reference evidence="2" key="1">
    <citation type="journal article" date="2013" name="Nat. Genet.">
        <title>The Capsella rubella genome and the genomic consequences of rapid mating system evolution.</title>
        <authorList>
            <person name="Slotte T."/>
            <person name="Hazzouri K.M."/>
            <person name="Agren J.A."/>
            <person name="Koenig D."/>
            <person name="Maumus F."/>
            <person name="Guo Y.L."/>
            <person name="Steige K."/>
            <person name="Platts A.E."/>
            <person name="Escobar J.S."/>
            <person name="Newman L.K."/>
            <person name="Wang W."/>
            <person name="Mandakova T."/>
            <person name="Vello E."/>
            <person name="Smith L.M."/>
            <person name="Henz S.R."/>
            <person name="Steffen J."/>
            <person name="Takuno S."/>
            <person name="Brandvain Y."/>
            <person name="Coop G."/>
            <person name="Andolfatto P."/>
            <person name="Hu T.T."/>
            <person name="Blanchette M."/>
            <person name="Clark R.M."/>
            <person name="Quesneville H."/>
            <person name="Nordborg M."/>
            <person name="Gaut B.S."/>
            <person name="Lysak M.A."/>
            <person name="Jenkins J."/>
            <person name="Grimwood J."/>
            <person name="Chapman J."/>
            <person name="Prochnik S."/>
            <person name="Shu S."/>
            <person name="Rokhsar D."/>
            <person name="Schmutz J."/>
            <person name="Weigel D."/>
            <person name="Wright S.I."/>
        </authorList>
    </citation>
    <scope>NUCLEOTIDE SEQUENCE [LARGE SCALE GENOMIC DNA]</scope>
    <source>
        <strain evidence="2">cv. Monte Gargano</strain>
    </source>
</reference>
<dbReference type="Proteomes" id="UP000029121">
    <property type="component" value="Unassembled WGS sequence"/>
</dbReference>
<name>R0FJJ5_9BRAS</name>
<proteinExistence type="predicted"/>
<evidence type="ECO:0000313" key="1">
    <source>
        <dbReference type="EMBL" id="EOA22597.1"/>
    </source>
</evidence>
<organism evidence="1 2">
    <name type="scientific">Capsella rubella</name>
    <dbReference type="NCBI Taxonomy" id="81985"/>
    <lineage>
        <taxon>Eukaryota</taxon>
        <taxon>Viridiplantae</taxon>
        <taxon>Streptophyta</taxon>
        <taxon>Embryophyta</taxon>
        <taxon>Tracheophyta</taxon>
        <taxon>Spermatophyta</taxon>
        <taxon>Magnoliopsida</taxon>
        <taxon>eudicotyledons</taxon>
        <taxon>Gunneridae</taxon>
        <taxon>Pentapetalae</taxon>
        <taxon>rosids</taxon>
        <taxon>malvids</taxon>
        <taxon>Brassicales</taxon>
        <taxon>Brassicaceae</taxon>
        <taxon>Camelineae</taxon>
        <taxon>Capsella</taxon>
    </lineage>
</organism>
<accession>R0FJJ5</accession>
<feature type="non-terminal residue" evidence="1">
    <location>
        <position position="1"/>
    </location>
</feature>
<keyword evidence="2" id="KW-1185">Reference proteome</keyword>
<sequence>TSSHVLLHQHHNKDYTESSFLDSSLMVRDFHRQFFFEDRRKFSFVQPVGSSRALLCRNMSSIPDDLGSKIDAFGNIVEELVSERSVDSMATMDQCNAAIENYSFPGTWWISIVPTASLANVLMLPISMWVARHAWELRSISDLL</sequence>